<name>F4LIC7_TREBD</name>
<dbReference type="Pfam" id="PF07883">
    <property type="entry name" value="Cupin_2"/>
    <property type="match status" value="1"/>
</dbReference>
<dbReference type="Gene3D" id="1.10.260.40">
    <property type="entry name" value="lambda repressor-like DNA-binding domains"/>
    <property type="match status" value="1"/>
</dbReference>
<dbReference type="GO" id="GO:0003677">
    <property type="term" value="F:DNA binding"/>
    <property type="evidence" value="ECO:0007669"/>
    <property type="project" value="UniProtKB-KW"/>
</dbReference>
<keyword evidence="1" id="KW-0238">DNA-binding</keyword>
<evidence type="ECO:0000259" key="2">
    <source>
        <dbReference type="PROSITE" id="PS50943"/>
    </source>
</evidence>
<dbReference type="PANTHER" id="PTHR46797">
    <property type="entry name" value="HTH-TYPE TRANSCRIPTIONAL REGULATOR"/>
    <property type="match status" value="1"/>
</dbReference>
<dbReference type="Gene3D" id="2.60.120.10">
    <property type="entry name" value="Jelly Rolls"/>
    <property type="match status" value="1"/>
</dbReference>
<evidence type="ECO:0000313" key="4">
    <source>
        <dbReference type="Proteomes" id="UP000006546"/>
    </source>
</evidence>
<dbReference type="CDD" id="cd02209">
    <property type="entry name" value="cupin_XRE_C"/>
    <property type="match status" value="1"/>
</dbReference>
<feature type="domain" description="HTH cro/C1-type" evidence="2">
    <location>
        <begin position="17"/>
        <end position="71"/>
    </location>
</feature>
<organism evidence="3 4">
    <name type="scientific">Treponema brennaborense (strain DSM 12168 / CIP 105900 / DD5/3)</name>
    <dbReference type="NCBI Taxonomy" id="906968"/>
    <lineage>
        <taxon>Bacteria</taxon>
        <taxon>Pseudomonadati</taxon>
        <taxon>Spirochaetota</taxon>
        <taxon>Spirochaetia</taxon>
        <taxon>Spirochaetales</taxon>
        <taxon>Treponemataceae</taxon>
        <taxon>Treponema</taxon>
    </lineage>
</organism>
<dbReference type="GO" id="GO:0005829">
    <property type="term" value="C:cytosol"/>
    <property type="evidence" value="ECO:0007669"/>
    <property type="project" value="TreeGrafter"/>
</dbReference>
<dbReference type="eggNOG" id="COG1396">
    <property type="taxonomic scope" value="Bacteria"/>
</dbReference>
<dbReference type="InterPro" id="IPR014710">
    <property type="entry name" value="RmlC-like_jellyroll"/>
</dbReference>
<dbReference type="InterPro" id="IPR013096">
    <property type="entry name" value="Cupin_2"/>
</dbReference>
<dbReference type="InterPro" id="IPR050807">
    <property type="entry name" value="TransReg_Diox_bact_type"/>
</dbReference>
<proteinExistence type="predicted"/>
<evidence type="ECO:0000256" key="1">
    <source>
        <dbReference type="ARBA" id="ARBA00023125"/>
    </source>
</evidence>
<dbReference type="RefSeq" id="WP_013757887.1">
    <property type="nucleotide sequence ID" value="NC_015500.1"/>
</dbReference>
<dbReference type="SUPFAM" id="SSF51182">
    <property type="entry name" value="RmlC-like cupins"/>
    <property type="match status" value="1"/>
</dbReference>
<dbReference type="EMBL" id="CP002696">
    <property type="protein sequence ID" value="AEE16168.1"/>
    <property type="molecule type" value="Genomic_DNA"/>
</dbReference>
<dbReference type="InterPro" id="IPR010982">
    <property type="entry name" value="Lambda_DNA-bd_dom_sf"/>
</dbReference>
<dbReference type="InterPro" id="IPR001387">
    <property type="entry name" value="Cro/C1-type_HTH"/>
</dbReference>
<dbReference type="AlphaFoldDB" id="F4LIC7"/>
<dbReference type="Pfam" id="PF01381">
    <property type="entry name" value="HTH_3"/>
    <property type="match status" value="1"/>
</dbReference>
<dbReference type="KEGG" id="tbe:Trebr_0726"/>
<dbReference type="PANTHER" id="PTHR46797:SF1">
    <property type="entry name" value="METHYLPHOSPHONATE SYNTHASE"/>
    <property type="match status" value="1"/>
</dbReference>
<dbReference type="SUPFAM" id="SSF47413">
    <property type="entry name" value="lambda repressor-like DNA-binding domains"/>
    <property type="match status" value="1"/>
</dbReference>
<dbReference type="SMART" id="SM00530">
    <property type="entry name" value="HTH_XRE"/>
    <property type="match status" value="1"/>
</dbReference>
<dbReference type="PROSITE" id="PS50943">
    <property type="entry name" value="HTH_CROC1"/>
    <property type="match status" value="1"/>
</dbReference>
<accession>F4LIC7</accession>
<dbReference type="HOGENOM" id="CLU_085376_1_2_12"/>
<dbReference type="GO" id="GO:0003700">
    <property type="term" value="F:DNA-binding transcription factor activity"/>
    <property type="evidence" value="ECO:0007669"/>
    <property type="project" value="TreeGrafter"/>
</dbReference>
<gene>
    <name evidence="3" type="ordered locus">Trebr_0726</name>
</gene>
<protein>
    <submittedName>
        <fullName evidence="3">Helix-turn-helix domain protein</fullName>
    </submittedName>
</protein>
<keyword evidence="4" id="KW-1185">Reference proteome</keyword>
<reference evidence="4" key="1">
    <citation type="submission" date="2011-04" db="EMBL/GenBank/DDBJ databases">
        <title>The complete genome of Treponema brennaborense DSM 12168.</title>
        <authorList>
            <person name="Lucas S."/>
            <person name="Han J."/>
            <person name="Lapidus A."/>
            <person name="Bruce D."/>
            <person name="Goodwin L."/>
            <person name="Pitluck S."/>
            <person name="Peters L."/>
            <person name="Kyrpides N."/>
            <person name="Mavromatis K."/>
            <person name="Ivanova N."/>
            <person name="Mikhailova N."/>
            <person name="Pagani I."/>
            <person name="Teshima H."/>
            <person name="Detter J.C."/>
            <person name="Tapia R."/>
            <person name="Han C."/>
            <person name="Land M."/>
            <person name="Hauser L."/>
            <person name="Markowitz V."/>
            <person name="Cheng J.-F."/>
            <person name="Hugenholtz P."/>
            <person name="Woyke T."/>
            <person name="Wu D."/>
            <person name="Gronow S."/>
            <person name="Wellnitz S."/>
            <person name="Brambilla E."/>
            <person name="Klenk H.-P."/>
            <person name="Eisen J.A."/>
        </authorList>
    </citation>
    <scope>NUCLEOTIDE SEQUENCE [LARGE SCALE GENOMIC DNA]</scope>
    <source>
        <strain evidence="4">DSM 12168 / CIP 105900 / DD5/3</strain>
    </source>
</reference>
<dbReference type="InterPro" id="IPR011051">
    <property type="entry name" value="RmlC_Cupin_sf"/>
</dbReference>
<dbReference type="OrthoDB" id="9814553at2"/>
<dbReference type="Proteomes" id="UP000006546">
    <property type="component" value="Chromosome"/>
</dbReference>
<evidence type="ECO:0000313" key="3">
    <source>
        <dbReference type="EMBL" id="AEE16168.1"/>
    </source>
</evidence>
<dbReference type="CDD" id="cd00093">
    <property type="entry name" value="HTH_XRE"/>
    <property type="match status" value="1"/>
</dbReference>
<dbReference type="STRING" id="906968.Trebr_0726"/>
<sequence length="195" mass="22135">MTSTQNKRVPYRFGEKLRAVRERKGYTLKVVAQRAGVSESLVSQIERNKVSPAIDTLLMLADVLDINLEFLFEEYRRNRPVQVIRANERRTVEEAEVIYEELAKPTESDGKHALESYLIRIPANGKTHRGSYGHMGRELGFIIEGKAQLQYESHAYDLEQGDSVSFSASSPHTLINIGDSPLKAFWVVTPPQRFA</sequence>